<name>A0A9D2AW72_9FIRM</name>
<evidence type="ECO:0000313" key="3">
    <source>
        <dbReference type="Proteomes" id="UP000886780"/>
    </source>
</evidence>
<organism evidence="2 3">
    <name type="scientific">Candidatus Lachnoclostridium stercoripullorum</name>
    <dbReference type="NCBI Taxonomy" id="2838635"/>
    <lineage>
        <taxon>Bacteria</taxon>
        <taxon>Bacillati</taxon>
        <taxon>Bacillota</taxon>
        <taxon>Clostridia</taxon>
        <taxon>Lachnospirales</taxon>
        <taxon>Lachnospiraceae</taxon>
    </lineage>
</organism>
<keyword evidence="2" id="KW-0167">Capsid protein</keyword>
<evidence type="ECO:0000259" key="1">
    <source>
        <dbReference type="Pfam" id="PF12652"/>
    </source>
</evidence>
<dbReference type="InterPro" id="IPR024207">
    <property type="entry name" value="CotJB_dom"/>
</dbReference>
<dbReference type="AlphaFoldDB" id="A0A9D2AW72"/>
<feature type="domain" description="Protein CotJB" evidence="1">
    <location>
        <begin position="68"/>
        <end position="142"/>
    </location>
</feature>
<proteinExistence type="predicted"/>
<dbReference type="Pfam" id="PF12652">
    <property type="entry name" value="CotJB"/>
    <property type="match status" value="1"/>
</dbReference>
<dbReference type="Pfam" id="PF11007">
    <property type="entry name" value="CotJA"/>
    <property type="match status" value="1"/>
</dbReference>
<dbReference type="InterPro" id="IPR020256">
    <property type="entry name" value="Spore_coat_CotJA"/>
</dbReference>
<dbReference type="Proteomes" id="UP000886780">
    <property type="component" value="Unassembled WGS sequence"/>
</dbReference>
<reference evidence="2" key="1">
    <citation type="journal article" date="2021" name="PeerJ">
        <title>Extensive microbial diversity within the chicken gut microbiome revealed by metagenomics and culture.</title>
        <authorList>
            <person name="Gilroy R."/>
            <person name="Ravi A."/>
            <person name="Getino M."/>
            <person name="Pursley I."/>
            <person name="Horton D.L."/>
            <person name="Alikhan N.F."/>
            <person name="Baker D."/>
            <person name="Gharbi K."/>
            <person name="Hall N."/>
            <person name="Watson M."/>
            <person name="Adriaenssens E.M."/>
            <person name="Foster-Nyarko E."/>
            <person name="Jarju S."/>
            <person name="Secka A."/>
            <person name="Antonio M."/>
            <person name="Oren A."/>
            <person name="Chaudhuri R.R."/>
            <person name="La Ragione R."/>
            <person name="Hildebrand F."/>
            <person name="Pallen M.J."/>
        </authorList>
    </citation>
    <scope>NUCLEOTIDE SEQUENCE</scope>
    <source>
        <strain evidence="2">ChiGjej4B4-12881</strain>
    </source>
</reference>
<gene>
    <name evidence="2" type="ORF">IAA28_06630</name>
</gene>
<sequence>MMQQDTKKKPLAIASVPVQSWGELYGLEEGFRRGTIFPELDMPFYAAEPEQGEGSYSCRRTSEDGSAELMEEIGQISFLLDDLVLYLDTHPEDETALGIYQENSRRRRELKETFAKRFYPLTRDCMAVCGNFGWGDGKPPWEGGCA</sequence>
<protein>
    <submittedName>
        <fullName evidence="2">Spore coat protein CotJB</fullName>
    </submittedName>
</protein>
<comment type="caution">
    <text evidence="2">The sequence shown here is derived from an EMBL/GenBank/DDBJ whole genome shotgun (WGS) entry which is preliminary data.</text>
</comment>
<evidence type="ECO:0000313" key="2">
    <source>
        <dbReference type="EMBL" id="HIX52462.1"/>
    </source>
</evidence>
<reference evidence="2" key="2">
    <citation type="submission" date="2021-04" db="EMBL/GenBank/DDBJ databases">
        <authorList>
            <person name="Gilroy R."/>
        </authorList>
    </citation>
    <scope>NUCLEOTIDE SEQUENCE</scope>
    <source>
        <strain evidence="2">ChiGjej4B4-12881</strain>
    </source>
</reference>
<keyword evidence="2" id="KW-0946">Virion</keyword>
<dbReference type="EMBL" id="DXEU01000112">
    <property type="protein sequence ID" value="HIX52462.1"/>
    <property type="molecule type" value="Genomic_DNA"/>
</dbReference>
<accession>A0A9D2AW72</accession>